<proteinExistence type="predicted"/>
<sequence>MPDIPTPITASPVARLKPLIGDGSGRYRILIVGNSGTDRTTLGARLSKLLNIPHTSLDTLHWGPSWRACPADEFRAKVQEKLNETAETGWIIDGSYVSKIGNIVKDSATDIIWLDPPFLMYFPRICYRTFARLIGYEEPCSPGCDESWRDVFALGEKSILWWSWTNHDPFRQRQQADMMNEGLRAKTRRLCGWGGELEDWIKDIREMIRTV</sequence>
<comment type="caution">
    <text evidence="1">The sequence shown here is derived from an EMBL/GenBank/DDBJ whole genome shotgun (WGS) entry which is preliminary data.</text>
</comment>
<organism evidence="1 2">
    <name type="scientific">Thelephora ganbajun</name>
    <name type="common">Ganba fungus</name>
    <dbReference type="NCBI Taxonomy" id="370292"/>
    <lineage>
        <taxon>Eukaryota</taxon>
        <taxon>Fungi</taxon>
        <taxon>Dikarya</taxon>
        <taxon>Basidiomycota</taxon>
        <taxon>Agaricomycotina</taxon>
        <taxon>Agaricomycetes</taxon>
        <taxon>Thelephorales</taxon>
        <taxon>Thelephoraceae</taxon>
        <taxon>Thelephora</taxon>
    </lineage>
</organism>
<name>A0ACB6ZVG2_THEGA</name>
<evidence type="ECO:0000313" key="1">
    <source>
        <dbReference type="EMBL" id="KAF9653303.1"/>
    </source>
</evidence>
<reference evidence="1" key="1">
    <citation type="submission" date="2019-10" db="EMBL/GenBank/DDBJ databases">
        <authorList>
            <consortium name="DOE Joint Genome Institute"/>
            <person name="Kuo A."/>
            <person name="Miyauchi S."/>
            <person name="Kiss E."/>
            <person name="Drula E."/>
            <person name="Kohler A."/>
            <person name="Sanchez-Garcia M."/>
            <person name="Andreopoulos B."/>
            <person name="Barry K.W."/>
            <person name="Bonito G."/>
            <person name="Buee M."/>
            <person name="Carver A."/>
            <person name="Chen C."/>
            <person name="Cichocki N."/>
            <person name="Clum A."/>
            <person name="Culley D."/>
            <person name="Crous P.W."/>
            <person name="Fauchery L."/>
            <person name="Girlanda M."/>
            <person name="Hayes R."/>
            <person name="Keri Z."/>
            <person name="Labutti K."/>
            <person name="Lipzen A."/>
            <person name="Lombard V."/>
            <person name="Magnuson J."/>
            <person name="Maillard F."/>
            <person name="Morin E."/>
            <person name="Murat C."/>
            <person name="Nolan M."/>
            <person name="Ohm R."/>
            <person name="Pangilinan J."/>
            <person name="Pereira M."/>
            <person name="Perotto S."/>
            <person name="Peter M."/>
            <person name="Riley R."/>
            <person name="Sitrit Y."/>
            <person name="Stielow B."/>
            <person name="Szollosi G."/>
            <person name="Zifcakova L."/>
            <person name="Stursova M."/>
            <person name="Spatafora J.W."/>
            <person name="Tedersoo L."/>
            <person name="Vaario L.-M."/>
            <person name="Yamada A."/>
            <person name="Yan M."/>
            <person name="Wang P."/>
            <person name="Xu J."/>
            <person name="Bruns T."/>
            <person name="Baldrian P."/>
            <person name="Vilgalys R."/>
            <person name="Henrissat B."/>
            <person name="Grigoriev I.V."/>
            <person name="Hibbett D."/>
            <person name="Nagy L.G."/>
            <person name="Martin F.M."/>
        </authorList>
    </citation>
    <scope>NUCLEOTIDE SEQUENCE</scope>
    <source>
        <strain evidence="1">P2</strain>
    </source>
</reference>
<gene>
    <name evidence="1" type="ORF">BDM02DRAFT_3087445</name>
</gene>
<keyword evidence="2" id="KW-1185">Reference proteome</keyword>
<evidence type="ECO:0000313" key="2">
    <source>
        <dbReference type="Proteomes" id="UP000886501"/>
    </source>
</evidence>
<protein>
    <submittedName>
        <fullName evidence="1">Uncharacterized protein</fullName>
    </submittedName>
</protein>
<reference evidence="1" key="2">
    <citation type="journal article" date="2020" name="Nat. Commun.">
        <title>Large-scale genome sequencing of mycorrhizal fungi provides insights into the early evolution of symbiotic traits.</title>
        <authorList>
            <person name="Miyauchi S."/>
            <person name="Kiss E."/>
            <person name="Kuo A."/>
            <person name="Drula E."/>
            <person name="Kohler A."/>
            <person name="Sanchez-Garcia M."/>
            <person name="Morin E."/>
            <person name="Andreopoulos B."/>
            <person name="Barry K.W."/>
            <person name="Bonito G."/>
            <person name="Buee M."/>
            <person name="Carver A."/>
            <person name="Chen C."/>
            <person name="Cichocki N."/>
            <person name="Clum A."/>
            <person name="Culley D."/>
            <person name="Crous P.W."/>
            <person name="Fauchery L."/>
            <person name="Girlanda M."/>
            <person name="Hayes R.D."/>
            <person name="Keri Z."/>
            <person name="LaButti K."/>
            <person name="Lipzen A."/>
            <person name="Lombard V."/>
            <person name="Magnuson J."/>
            <person name="Maillard F."/>
            <person name="Murat C."/>
            <person name="Nolan M."/>
            <person name="Ohm R.A."/>
            <person name="Pangilinan J."/>
            <person name="Pereira M.F."/>
            <person name="Perotto S."/>
            <person name="Peter M."/>
            <person name="Pfister S."/>
            <person name="Riley R."/>
            <person name="Sitrit Y."/>
            <person name="Stielow J.B."/>
            <person name="Szollosi G."/>
            <person name="Zifcakova L."/>
            <person name="Stursova M."/>
            <person name="Spatafora J.W."/>
            <person name="Tedersoo L."/>
            <person name="Vaario L.M."/>
            <person name="Yamada A."/>
            <person name="Yan M."/>
            <person name="Wang P."/>
            <person name="Xu J."/>
            <person name="Bruns T."/>
            <person name="Baldrian P."/>
            <person name="Vilgalys R."/>
            <person name="Dunand C."/>
            <person name="Henrissat B."/>
            <person name="Grigoriev I.V."/>
            <person name="Hibbett D."/>
            <person name="Nagy L.G."/>
            <person name="Martin F.M."/>
        </authorList>
    </citation>
    <scope>NUCLEOTIDE SEQUENCE</scope>
    <source>
        <strain evidence="1">P2</strain>
    </source>
</reference>
<accession>A0ACB6ZVG2</accession>
<dbReference type="EMBL" id="MU117964">
    <property type="protein sequence ID" value="KAF9653303.1"/>
    <property type="molecule type" value="Genomic_DNA"/>
</dbReference>
<dbReference type="Proteomes" id="UP000886501">
    <property type="component" value="Unassembled WGS sequence"/>
</dbReference>